<dbReference type="EnsemblMetazoa" id="G11782.1">
    <property type="protein sequence ID" value="G11782.1:cds"/>
    <property type="gene ID" value="G11782"/>
</dbReference>
<dbReference type="AlphaFoldDB" id="A0A8W8HZ33"/>
<dbReference type="SUPFAM" id="SSF81296">
    <property type="entry name" value="E set domains"/>
    <property type="match status" value="2"/>
</dbReference>
<dbReference type="OMA" id="CLEGCKI"/>
<dbReference type="InterPro" id="IPR011021">
    <property type="entry name" value="Arrestin-like_N"/>
</dbReference>
<dbReference type="Pfam" id="PF02752">
    <property type="entry name" value="Arrestin_C"/>
    <property type="match status" value="1"/>
</dbReference>
<dbReference type="SMART" id="SM01017">
    <property type="entry name" value="Arrestin_C"/>
    <property type="match status" value="1"/>
</dbReference>
<organism evidence="3 4">
    <name type="scientific">Magallana gigas</name>
    <name type="common">Pacific oyster</name>
    <name type="synonym">Crassostrea gigas</name>
    <dbReference type="NCBI Taxonomy" id="29159"/>
    <lineage>
        <taxon>Eukaryota</taxon>
        <taxon>Metazoa</taxon>
        <taxon>Spiralia</taxon>
        <taxon>Lophotrochozoa</taxon>
        <taxon>Mollusca</taxon>
        <taxon>Bivalvia</taxon>
        <taxon>Autobranchia</taxon>
        <taxon>Pteriomorphia</taxon>
        <taxon>Ostreida</taxon>
        <taxon>Ostreoidea</taxon>
        <taxon>Ostreidae</taxon>
        <taxon>Magallana</taxon>
    </lineage>
</organism>
<evidence type="ECO:0000313" key="4">
    <source>
        <dbReference type="Proteomes" id="UP000005408"/>
    </source>
</evidence>
<dbReference type="OrthoDB" id="6079441at2759"/>
<feature type="domain" description="Arrestin C-terminal-like" evidence="2">
    <location>
        <begin position="180"/>
        <end position="309"/>
    </location>
</feature>
<dbReference type="InterPro" id="IPR014752">
    <property type="entry name" value="Arrestin-like_C"/>
</dbReference>
<dbReference type="PANTHER" id="PTHR11188">
    <property type="entry name" value="ARRESTIN DOMAIN CONTAINING PROTEIN"/>
    <property type="match status" value="1"/>
</dbReference>
<accession>A0A8W8HZ33</accession>
<dbReference type="InterPro" id="IPR011022">
    <property type="entry name" value="Arrestin_C-like"/>
</dbReference>
<evidence type="ECO:0000313" key="3">
    <source>
        <dbReference type="EnsemblMetazoa" id="G11782.1:cds"/>
    </source>
</evidence>
<dbReference type="Proteomes" id="UP000005408">
    <property type="component" value="Unassembled WGS sequence"/>
</dbReference>
<protein>
    <recommendedName>
        <fullName evidence="2">Arrestin C-terminal-like domain-containing protein</fullName>
    </recommendedName>
</protein>
<dbReference type="GO" id="GO:0015031">
    <property type="term" value="P:protein transport"/>
    <property type="evidence" value="ECO:0007669"/>
    <property type="project" value="TreeGrafter"/>
</dbReference>
<dbReference type="Gene3D" id="2.60.40.640">
    <property type="match status" value="2"/>
</dbReference>
<dbReference type="Pfam" id="PF00339">
    <property type="entry name" value="Arrestin_N"/>
    <property type="match status" value="1"/>
</dbReference>
<comment type="similarity">
    <text evidence="1">Belongs to the arrestin family.</text>
</comment>
<keyword evidence="4" id="KW-1185">Reference proteome</keyword>
<sequence length="318" mass="35895">MGKLQLYKIELDDIRGVYKPGQNVTGRLIIELVEGITVREIRMKCLGWGEVHWTQTIQSGGPGQKPKSETVHYNGEENYFKSILALYGKVADSGEWLSQGRHIFHFSFTLPSLLPSSYNDKYGTIEYEVSAILDQDFWSSKEITRREFKVVSDVDLNKYPEAERPTESQNYKHLCCWCCKSGPITGIIRASKSGFVAGETVVFDFIIQNLSRRVCGVTVLFVKETIYHAKGEKKVCVTEIDKTKYDDVMPGQTTSWDDEEFEVPSVTPPCLEGCKIISIGHYLRLIIDPSGPAFLLNVPLKIIIGSIPNFGPYHLELV</sequence>
<dbReference type="GO" id="GO:0005737">
    <property type="term" value="C:cytoplasm"/>
    <property type="evidence" value="ECO:0007669"/>
    <property type="project" value="TreeGrafter"/>
</dbReference>
<evidence type="ECO:0000259" key="2">
    <source>
        <dbReference type="SMART" id="SM01017"/>
    </source>
</evidence>
<dbReference type="InterPro" id="IPR050357">
    <property type="entry name" value="Arrestin_domain-protein"/>
</dbReference>
<dbReference type="InterPro" id="IPR014756">
    <property type="entry name" value="Ig_E-set"/>
</dbReference>
<dbReference type="PANTHER" id="PTHR11188:SF176">
    <property type="entry name" value="ARRESTIN DOMAIN-CONTAINING PROTEIN 1"/>
    <property type="match status" value="1"/>
</dbReference>
<evidence type="ECO:0000256" key="1">
    <source>
        <dbReference type="ARBA" id="ARBA00005298"/>
    </source>
</evidence>
<name>A0A8W8HZ33_MAGGI</name>
<proteinExistence type="inferred from homology"/>
<reference evidence="3" key="1">
    <citation type="submission" date="2022-08" db="UniProtKB">
        <authorList>
            <consortium name="EnsemblMetazoa"/>
        </authorList>
    </citation>
    <scope>IDENTIFICATION</scope>
    <source>
        <strain evidence="3">05x7-T-G4-1.051#20</strain>
    </source>
</reference>